<name>A0ABW4EG40_9RHOB</name>
<dbReference type="RefSeq" id="WP_296644747.1">
    <property type="nucleotide sequence ID" value="NZ_JBHUDD010000045.1"/>
</dbReference>
<evidence type="ECO:0000313" key="1">
    <source>
        <dbReference type="EMBL" id="MFD1509138.1"/>
    </source>
</evidence>
<proteinExistence type="predicted"/>
<evidence type="ECO:0000313" key="2">
    <source>
        <dbReference type="Proteomes" id="UP001597186"/>
    </source>
</evidence>
<sequence length="72" mass="7771">MTAMTTIRINHDALPREFDRSRPDIVAGIIQTALREAGVRADAMDGASSLRIDLPTVQLAKASAVLVDLKLI</sequence>
<protein>
    <submittedName>
        <fullName evidence="1">Uncharacterized protein</fullName>
    </submittedName>
</protein>
<dbReference type="Proteomes" id="UP001597186">
    <property type="component" value="Unassembled WGS sequence"/>
</dbReference>
<reference evidence="2" key="1">
    <citation type="journal article" date="2019" name="Int. J. Syst. Evol. Microbiol.">
        <title>The Global Catalogue of Microorganisms (GCM) 10K type strain sequencing project: providing services to taxonomists for standard genome sequencing and annotation.</title>
        <authorList>
            <consortium name="The Broad Institute Genomics Platform"/>
            <consortium name="The Broad Institute Genome Sequencing Center for Infectious Disease"/>
            <person name="Wu L."/>
            <person name="Ma J."/>
        </authorList>
    </citation>
    <scope>NUCLEOTIDE SEQUENCE [LARGE SCALE GENOMIC DNA]</scope>
    <source>
        <strain evidence="2">CGMCC 1.12477</strain>
    </source>
</reference>
<gene>
    <name evidence="1" type="ORF">ACFTOW_06960</name>
</gene>
<keyword evidence="2" id="KW-1185">Reference proteome</keyword>
<accession>A0ABW4EG40</accession>
<dbReference type="EMBL" id="JBHUDD010000045">
    <property type="protein sequence ID" value="MFD1509138.1"/>
    <property type="molecule type" value="Genomic_DNA"/>
</dbReference>
<comment type="caution">
    <text evidence="1">The sequence shown here is derived from an EMBL/GenBank/DDBJ whole genome shotgun (WGS) entry which is preliminary data.</text>
</comment>
<organism evidence="1 2">
    <name type="scientific">Lacimonas salitolerans</name>
    <dbReference type="NCBI Taxonomy" id="1323750"/>
    <lineage>
        <taxon>Bacteria</taxon>
        <taxon>Pseudomonadati</taxon>
        <taxon>Pseudomonadota</taxon>
        <taxon>Alphaproteobacteria</taxon>
        <taxon>Rhodobacterales</taxon>
        <taxon>Paracoccaceae</taxon>
        <taxon>Lacimonas</taxon>
    </lineage>
</organism>